<proteinExistence type="inferred from homology"/>
<protein>
    <submittedName>
        <fullName evidence="9">Solute carrier family 35 member f2</fullName>
    </submittedName>
</protein>
<dbReference type="VEuPathDB" id="FungiDB:LCOR_00543.1"/>
<evidence type="ECO:0000256" key="6">
    <source>
        <dbReference type="ARBA" id="ARBA00023136"/>
    </source>
</evidence>
<evidence type="ECO:0000256" key="7">
    <source>
        <dbReference type="SAM" id="MobiDB-lite"/>
    </source>
</evidence>
<keyword evidence="5 8" id="KW-1133">Transmembrane helix</keyword>
<feature type="compositionally biased region" description="Polar residues" evidence="7">
    <location>
        <begin position="314"/>
        <end position="324"/>
    </location>
</feature>
<comment type="caution">
    <text evidence="9">The sequence shown here is derived from an EMBL/GenBank/DDBJ whole genome shotgun (WGS) entry which is preliminary data.</text>
</comment>
<dbReference type="GO" id="GO:0022857">
    <property type="term" value="F:transmembrane transporter activity"/>
    <property type="evidence" value="ECO:0007669"/>
    <property type="project" value="InterPro"/>
</dbReference>
<accession>A0A068RGJ2</accession>
<keyword evidence="4 8" id="KW-0812">Transmembrane</keyword>
<feature type="transmembrane region" description="Helical" evidence="8">
    <location>
        <begin position="102"/>
        <end position="121"/>
    </location>
</feature>
<dbReference type="STRING" id="1263082.A0A068RGJ2"/>
<dbReference type="InterPro" id="IPR009262">
    <property type="entry name" value="SLC35_F1/F2/F6"/>
</dbReference>
<feature type="transmembrane region" description="Helical" evidence="8">
    <location>
        <begin position="76"/>
        <end position="96"/>
    </location>
</feature>
<organism evidence="9 10">
    <name type="scientific">Lichtheimia corymbifera JMRC:FSU:9682</name>
    <dbReference type="NCBI Taxonomy" id="1263082"/>
    <lineage>
        <taxon>Eukaryota</taxon>
        <taxon>Fungi</taxon>
        <taxon>Fungi incertae sedis</taxon>
        <taxon>Mucoromycota</taxon>
        <taxon>Mucoromycotina</taxon>
        <taxon>Mucoromycetes</taxon>
        <taxon>Mucorales</taxon>
        <taxon>Lichtheimiaceae</taxon>
        <taxon>Lichtheimia</taxon>
    </lineage>
</organism>
<dbReference type="OrthoDB" id="429955at2759"/>
<feature type="region of interest" description="Disordered" evidence="7">
    <location>
        <begin position="304"/>
        <end position="324"/>
    </location>
</feature>
<evidence type="ECO:0000256" key="3">
    <source>
        <dbReference type="ARBA" id="ARBA00022448"/>
    </source>
</evidence>
<feature type="transmembrane region" description="Helical" evidence="8">
    <location>
        <begin position="128"/>
        <end position="148"/>
    </location>
</feature>
<gene>
    <name evidence="9" type="ORF">LCOR_00543.1</name>
</gene>
<evidence type="ECO:0000256" key="1">
    <source>
        <dbReference type="ARBA" id="ARBA00004141"/>
    </source>
</evidence>
<dbReference type="PANTHER" id="PTHR14233">
    <property type="entry name" value="DUF914-RELATED"/>
    <property type="match status" value="1"/>
</dbReference>
<dbReference type="GO" id="GO:0016020">
    <property type="term" value="C:membrane"/>
    <property type="evidence" value="ECO:0007669"/>
    <property type="project" value="UniProtKB-SubCell"/>
</dbReference>
<feature type="transmembrane region" description="Helical" evidence="8">
    <location>
        <begin position="193"/>
        <end position="213"/>
    </location>
</feature>
<keyword evidence="3" id="KW-0813">Transport</keyword>
<sequence>MTPFKVQWLIPLALGQILSLCITGTSVASSALWTHYSVSIPYTQNCLTYIVLFVIHGCRNRQEESYWHQLKQGQGWSFFGFSFADVQANILAVLVFKNTSVLSALVISSWTLPCIMLLSMCCLGYRYYAAHFGGVTLCLIGLFTLIWADTMNNRTTNDNHSWIGDLICLTSATLYAVSNVTEEYLVNRCTTEQFLTCAGMWGSIFSGLQALVFEHESLVSIKWRWEIAGLVSIYVVCLSCMYSLGPTLYRMTNATFLSMSLMTSNFYSLLASLVFLDAQMPPFYPVAYILVICGAAIFNTSDPPSTSHHEQQPMWKQNNGYQCI</sequence>
<keyword evidence="10" id="KW-1185">Reference proteome</keyword>
<dbReference type="AlphaFoldDB" id="A0A068RGJ2"/>
<dbReference type="EMBL" id="CBTN010000002">
    <property type="protein sequence ID" value="CDH48772.1"/>
    <property type="molecule type" value="Genomic_DNA"/>
</dbReference>
<evidence type="ECO:0000256" key="2">
    <source>
        <dbReference type="ARBA" id="ARBA00007863"/>
    </source>
</evidence>
<dbReference type="InterPro" id="IPR052221">
    <property type="entry name" value="SLC35F_Transporter"/>
</dbReference>
<feature type="transmembrane region" description="Helical" evidence="8">
    <location>
        <begin position="38"/>
        <end position="55"/>
    </location>
</feature>
<keyword evidence="6 8" id="KW-0472">Membrane</keyword>
<evidence type="ECO:0000256" key="4">
    <source>
        <dbReference type="ARBA" id="ARBA00022692"/>
    </source>
</evidence>
<reference evidence="9" key="1">
    <citation type="submission" date="2013-08" db="EMBL/GenBank/DDBJ databases">
        <title>Gene expansion shapes genome architecture in the human pathogen Lichtheimia corymbifera: an evolutionary genomics analysis in the ancient terrestrial Mucorales (Mucoromycotina).</title>
        <authorList>
            <person name="Schwartze V.U."/>
            <person name="Winter S."/>
            <person name="Shelest E."/>
            <person name="Marcet-Houben M."/>
            <person name="Horn F."/>
            <person name="Wehner S."/>
            <person name="Hoffmann K."/>
            <person name="Riege K."/>
            <person name="Sammeth M."/>
            <person name="Nowrousian M."/>
            <person name="Valiante V."/>
            <person name="Linde J."/>
            <person name="Jacobsen I.D."/>
            <person name="Marz M."/>
            <person name="Brakhage A.A."/>
            <person name="Gabaldon T."/>
            <person name="Bocker S."/>
            <person name="Voigt K."/>
        </authorList>
    </citation>
    <scope>NUCLEOTIDE SEQUENCE [LARGE SCALE GENOMIC DNA]</scope>
    <source>
        <strain evidence="9">FSU 9682</strain>
    </source>
</reference>
<comment type="subcellular location">
    <subcellularLocation>
        <location evidence="1">Membrane</location>
        <topology evidence="1">Multi-pass membrane protein</topology>
    </subcellularLocation>
</comment>
<evidence type="ECO:0000256" key="8">
    <source>
        <dbReference type="SAM" id="Phobius"/>
    </source>
</evidence>
<comment type="similarity">
    <text evidence="2">Belongs to the SLC35F solute transporter family.</text>
</comment>
<evidence type="ECO:0000256" key="5">
    <source>
        <dbReference type="ARBA" id="ARBA00022989"/>
    </source>
</evidence>
<name>A0A068RGJ2_9FUNG</name>
<evidence type="ECO:0000313" key="10">
    <source>
        <dbReference type="Proteomes" id="UP000027586"/>
    </source>
</evidence>
<dbReference type="Proteomes" id="UP000027586">
    <property type="component" value="Unassembled WGS sequence"/>
</dbReference>
<dbReference type="PANTHER" id="PTHR14233:SF4">
    <property type="entry name" value="SOLUTE CARRIER FAMILY 35 MEMBER F2"/>
    <property type="match status" value="1"/>
</dbReference>
<feature type="transmembrane region" description="Helical" evidence="8">
    <location>
        <begin position="160"/>
        <end position="181"/>
    </location>
</feature>
<feature type="transmembrane region" description="Helical" evidence="8">
    <location>
        <begin position="282"/>
        <end position="300"/>
    </location>
</feature>
<feature type="transmembrane region" description="Helical" evidence="8">
    <location>
        <begin position="256"/>
        <end position="276"/>
    </location>
</feature>
<evidence type="ECO:0000313" key="9">
    <source>
        <dbReference type="EMBL" id="CDH48772.1"/>
    </source>
</evidence>
<dbReference type="Pfam" id="PF06027">
    <property type="entry name" value="SLC35F"/>
    <property type="match status" value="1"/>
</dbReference>
<feature type="transmembrane region" description="Helical" evidence="8">
    <location>
        <begin position="225"/>
        <end position="244"/>
    </location>
</feature>